<accession>A0A3S1CJX6</accession>
<sequence length="182" mass="21177">MNLWNIQGFPKRDWKHVDVYDIAEGDPEAPLHKCEACGREEVRYVHELEHDLWDEAIEVGCICAGRLTGDIEEAKLLEKETRNRTGRRNNWLQRKWKKSGKGNLYLKFRHRGVRYHIVVFQSKYGQWNFRATLEAPGYLLDDPSPFAPVNPLAGGFKTKKYNGTKWHKTLAQAQIAAFDAFF</sequence>
<keyword evidence="2" id="KW-1185">Reference proteome</keyword>
<dbReference type="OrthoDB" id="5514485at2"/>
<dbReference type="RefSeq" id="WP_127082318.1">
    <property type="nucleotide sequence ID" value="NZ_RSCL01000009.1"/>
</dbReference>
<protein>
    <submittedName>
        <fullName evidence="1">Uncharacterized protein</fullName>
    </submittedName>
</protein>
<gene>
    <name evidence="1" type="ORF">DSM106972_038800</name>
</gene>
<name>A0A3S1CJX6_9CYAN</name>
<evidence type="ECO:0000313" key="1">
    <source>
        <dbReference type="EMBL" id="RUT05059.1"/>
    </source>
</evidence>
<proteinExistence type="predicted"/>
<dbReference type="Proteomes" id="UP000271624">
    <property type="component" value="Unassembled WGS sequence"/>
</dbReference>
<dbReference type="AlphaFoldDB" id="A0A3S1CJX6"/>
<comment type="caution">
    <text evidence="1">The sequence shown here is derived from an EMBL/GenBank/DDBJ whole genome shotgun (WGS) entry which is preliminary data.</text>
</comment>
<reference evidence="1" key="2">
    <citation type="journal article" date="2019" name="Genome Biol. Evol.">
        <title>Day and night: Metabolic profiles and evolutionary relationships of six axenic non-marine cyanobacteria.</title>
        <authorList>
            <person name="Will S.E."/>
            <person name="Henke P."/>
            <person name="Boedeker C."/>
            <person name="Huang S."/>
            <person name="Brinkmann H."/>
            <person name="Rohde M."/>
            <person name="Jarek M."/>
            <person name="Friedl T."/>
            <person name="Seufert S."/>
            <person name="Schumacher M."/>
            <person name="Overmann J."/>
            <person name="Neumann-Schaal M."/>
            <person name="Petersen J."/>
        </authorList>
    </citation>
    <scope>NUCLEOTIDE SEQUENCE [LARGE SCALE GENOMIC DNA]</scope>
    <source>
        <strain evidence="1">PCC 7102</strain>
    </source>
</reference>
<dbReference type="EMBL" id="RSCL01000009">
    <property type="protein sequence ID" value="RUT05059.1"/>
    <property type="molecule type" value="Genomic_DNA"/>
</dbReference>
<evidence type="ECO:0000313" key="2">
    <source>
        <dbReference type="Proteomes" id="UP000271624"/>
    </source>
</evidence>
<reference evidence="1" key="1">
    <citation type="submission" date="2018-12" db="EMBL/GenBank/DDBJ databases">
        <authorList>
            <person name="Will S."/>
            <person name="Neumann-Schaal M."/>
            <person name="Henke P."/>
        </authorList>
    </citation>
    <scope>NUCLEOTIDE SEQUENCE</scope>
    <source>
        <strain evidence="1">PCC 7102</strain>
    </source>
</reference>
<organism evidence="1 2">
    <name type="scientific">Dulcicalothrix desertica PCC 7102</name>
    <dbReference type="NCBI Taxonomy" id="232991"/>
    <lineage>
        <taxon>Bacteria</taxon>
        <taxon>Bacillati</taxon>
        <taxon>Cyanobacteriota</taxon>
        <taxon>Cyanophyceae</taxon>
        <taxon>Nostocales</taxon>
        <taxon>Calotrichaceae</taxon>
        <taxon>Dulcicalothrix</taxon>
    </lineage>
</organism>